<dbReference type="PANTHER" id="PTHR44520:SF2">
    <property type="entry name" value="RESPONSE REGULATOR RCP1"/>
    <property type="match status" value="1"/>
</dbReference>
<dbReference type="Gene3D" id="3.40.50.2300">
    <property type="match status" value="1"/>
</dbReference>
<dbReference type="CDD" id="cd17557">
    <property type="entry name" value="REC_Rcp-like"/>
    <property type="match status" value="1"/>
</dbReference>
<keyword evidence="1" id="KW-0597">Phosphoprotein</keyword>
<dbReference type="AlphaFoldDB" id="A0A3N6M855"/>
<name>A0A3N6M855_NATCH</name>
<protein>
    <submittedName>
        <fullName evidence="3">Response regulator</fullName>
    </submittedName>
</protein>
<evidence type="ECO:0000259" key="2">
    <source>
        <dbReference type="PROSITE" id="PS50110"/>
    </source>
</evidence>
<dbReference type="OrthoDB" id="2830at2157"/>
<gene>
    <name evidence="3" type="ORF">EA472_17520</name>
</gene>
<dbReference type="Proteomes" id="UP000281431">
    <property type="component" value="Unassembled WGS sequence"/>
</dbReference>
<organism evidence="3 4">
    <name type="scientific">Natrarchaeobius chitinivorans</name>
    <dbReference type="NCBI Taxonomy" id="1679083"/>
    <lineage>
        <taxon>Archaea</taxon>
        <taxon>Methanobacteriati</taxon>
        <taxon>Methanobacteriota</taxon>
        <taxon>Stenosarchaea group</taxon>
        <taxon>Halobacteria</taxon>
        <taxon>Halobacteriales</taxon>
        <taxon>Natrialbaceae</taxon>
        <taxon>Natrarchaeobius</taxon>
    </lineage>
</organism>
<keyword evidence="4" id="KW-1185">Reference proteome</keyword>
<dbReference type="GO" id="GO:0000160">
    <property type="term" value="P:phosphorelay signal transduction system"/>
    <property type="evidence" value="ECO:0007669"/>
    <property type="project" value="InterPro"/>
</dbReference>
<evidence type="ECO:0000313" key="3">
    <source>
        <dbReference type="EMBL" id="RQG98487.1"/>
    </source>
</evidence>
<feature type="domain" description="Response regulatory" evidence="2">
    <location>
        <begin position="44"/>
        <end position="171"/>
    </location>
</feature>
<accession>A0A3N6M855</accession>
<dbReference type="PROSITE" id="PS50110">
    <property type="entry name" value="RESPONSE_REGULATORY"/>
    <property type="match status" value="1"/>
</dbReference>
<dbReference type="SUPFAM" id="SSF52172">
    <property type="entry name" value="CheY-like"/>
    <property type="match status" value="1"/>
</dbReference>
<dbReference type="SMART" id="SM00448">
    <property type="entry name" value="REC"/>
    <property type="match status" value="1"/>
</dbReference>
<sequence length="181" mass="20393">MEVVQYEQERDVVELTERGEQLATALNQRSPSRHATESRSSEAVILLVEDNPGDVRLIEEAFSEGNIENTLHTVSDGQAALDFIHQRGAYEDTPQPDIVMLDLKLPKVDGEDVLHEIKHHPELNHVPVIVLTGLNETLIEARDLDHDADEDAILEKPVDPGEFVEVIRSFEQFRLAVMREG</sequence>
<dbReference type="InterPro" id="IPR001789">
    <property type="entry name" value="Sig_transdc_resp-reg_receiver"/>
</dbReference>
<reference evidence="3 4" key="1">
    <citation type="submission" date="2018-10" db="EMBL/GenBank/DDBJ databases">
        <title>Natrarchaeobius chitinivorans gen. nov., sp. nov., and Natrarchaeobius haloalkaliphilus sp. nov., alkaliphilic, chitin-utilizing haloarchaea from hypersaline alkaline lakes.</title>
        <authorList>
            <person name="Sorokin D.Y."/>
            <person name="Elcheninov A.G."/>
            <person name="Kostrikina N.A."/>
            <person name="Bale N.J."/>
            <person name="Sinninghe Damste J.S."/>
            <person name="Khijniak T.V."/>
            <person name="Kublanov I.V."/>
            <person name="Toshchakov S.V."/>
        </authorList>
    </citation>
    <scope>NUCLEOTIDE SEQUENCE [LARGE SCALE GENOMIC DNA]</scope>
    <source>
        <strain evidence="3 4">AArcht7</strain>
    </source>
</reference>
<feature type="modified residue" description="4-aspartylphosphate" evidence="1">
    <location>
        <position position="102"/>
    </location>
</feature>
<dbReference type="InterPro" id="IPR011006">
    <property type="entry name" value="CheY-like_superfamily"/>
</dbReference>
<dbReference type="Pfam" id="PF00072">
    <property type="entry name" value="Response_reg"/>
    <property type="match status" value="1"/>
</dbReference>
<evidence type="ECO:0000313" key="4">
    <source>
        <dbReference type="Proteomes" id="UP000281431"/>
    </source>
</evidence>
<dbReference type="InterPro" id="IPR052893">
    <property type="entry name" value="TCS_response_regulator"/>
</dbReference>
<comment type="caution">
    <text evidence="3">The sequence shown here is derived from an EMBL/GenBank/DDBJ whole genome shotgun (WGS) entry which is preliminary data.</text>
</comment>
<proteinExistence type="predicted"/>
<evidence type="ECO:0000256" key="1">
    <source>
        <dbReference type="PROSITE-ProRule" id="PRU00169"/>
    </source>
</evidence>
<dbReference type="PANTHER" id="PTHR44520">
    <property type="entry name" value="RESPONSE REGULATOR RCP1-RELATED"/>
    <property type="match status" value="1"/>
</dbReference>
<dbReference type="EMBL" id="REFZ01000015">
    <property type="protein sequence ID" value="RQG98487.1"/>
    <property type="molecule type" value="Genomic_DNA"/>
</dbReference>